<dbReference type="Gene3D" id="3.30.420.10">
    <property type="entry name" value="Ribonuclease H-like superfamily/Ribonuclease H"/>
    <property type="match status" value="1"/>
</dbReference>
<feature type="domain" description="YprB ribonuclease H-like" evidence="1">
    <location>
        <begin position="27"/>
        <end position="182"/>
    </location>
</feature>
<gene>
    <name evidence="2" type="ORF">QJ522_11875</name>
</gene>
<evidence type="ECO:0000313" key="3">
    <source>
        <dbReference type="Proteomes" id="UP001431776"/>
    </source>
</evidence>
<evidence type="ECO:0000259" key="1">
    <source>
        <dbReference type="Pfam" id="PF13482"/>
    </source>
</evidence>
<dbReference type="PANTHER" id="PTHR38462:SF1">
    <property type="entry name" value="YPRB RIBONUCLEASE H-LIKE DOMAIN-CONTAINING PROTEIN"/>
    <property type="match status" value="1"/>
</dbReference>
<dbReference type="AlphaFoldDB" id="A0AAW6U2B0"/>
<keyword evidence="3" id="KW-1185">Reference proteome</keyword>
<dbReference type="EMBL" id="JASCXX010000013">
    <property type="protein sequence ID" value="MDI6449746.1"/>
    <property type="molecule type" value="Genomic_DNA"/>
</dbReference>
<reference evidence="2" key="1">
    <citation type="submission" date="2023-05" db="EMBL/GenBank/DDBJ databases">
        <title>Anaerotaeda fermentans gen. nov., sp. nov., a novel anaerobic planctomycete of the new family within the order Sedimentisphaerales isolated from Taman Peninsula, Russia.</title>
        <authorList>
            <person name="Khomyakova M.A."/>
            <person name="Merkel A.Y."/>
            <person name="Slobodkin A.I."/>
        </authorList>
    </citation>
    <scope>NUCLEOTIDE SEQUENCE</scope>
    <source>
        <strain evidence="2">M17dextr</strain>
    </source>
</reference>
<dbReference type="InterPro" id="IPR038720">
    <property type="entry name" value="YprB_RNase_H-like_dom"/>
</dbReference>
<dbReference type="GO" id="GO:0003676">
    <property type="term" value="F:nucleic acid binding"/>
    <property type="evidence" value="ECO:0007669"/>
    <property type="project" value="InterPro"/>
</dbReference>
<name>A0AAW6U2B0_9BACT</name>
<accession>A0AAW6U2B0</accession>
<dbReference type="RefSeq" id="WP_349245155.1">
    <property type="nucleotide sequence ID" value="NZ_JASCXX010000013.1"/>
</dbReference>
<organism evidence="2 3">
    <name type="scientific">Anaerobaca lacustris</name>
    <dbReference type="NCBI Taxonomy" id="3044600"/>
    <lineage>
        <taxon>Bacteria</taxon>
        <taxon>Pseudomonadati</taxon>
        <taxon>Planctomycetota</taxon>
        <taxon>Phycisphaerae</taxon>
        <taxon>Sedimentisphaerales</taxon>
        <taxon>Anaerobacaceae</taxon>
        <taxon>Anaerobaca</taxon>
    </lineage>
</organism>
<dbReference type="PANTHER" id="PTHR38462">
    <property type="entry name" value="EXONUCLEASE-LIKE PROTEIN"/>
    <property type="match status" value="1"/>
</dbReference>
<dbReference type="InterPro" id="IPR036397">
    <property type="entry name" value="RNaseH_sf"/>
</dbReference>
<sequence>MTNTSTSCRPGAGRPAEIVRPHLKCYAYLDIETTGLSWDRCDLTVVGVARVRGGDVQVGQLVGERIDARGVLSLLEGADEVYTYNGSRFDLPFIQRRLGLDVKRCLRHTDLMYDCWRQNLKGGLKVVEARLGIGRRLTEVDGFMAVRLWWDYVNNANTQALHTLLEYNREDVVNLHVLRDKLGVA</sequence>
<dbReference type="InterPro" id="IPR012337">
    <property type="entry name" value="RNaseH-like_sf"/>
</dbReference>
<dbReference type="SUPFAM" id="SSF53098">
    <property type="entry name" value="Ribonuclease H-like"/>
    <property type="match status" value="1"/>
</dbReference>
<proteinExistence type="predicted"/>
<evidence type="ECO:0000313" key="2">
    <source>
        <dbReference type="EMBL" id="MDI6449746.1"/>
    </source>
</evidence>
<dbReference type="Pfam" id="PF13482">
    <property type="entry name" value="RNase_H_2"/>
    <property type="match status" value="1"/>
</dbReference>
<comment type="caution">
    <text evidence="2">The sequence shown here is derived from an EMBL/GenBank/DDBJ whole genome shotgun (WGS) entry which is preliminary data.</text>
</comment>
<dbReference type="Proteomes" id="UP001431776">
    <property type="component" value="Unassembled WGS sequence"/>
</dbReference>
<protein>
    <submittedName>
        <fullName evidence="2">Ribonuclease H-like domain-containing protein</fullName>
    </submittedName>
</protein>